<proteinExistence type="inferred from homology"/>
<keyword evidence="7" id="KW-1185">Reference proteome</keyword>
<dbReference type="GO" id="GO:0071949">
    <property type="term" value="F:FAD binding"/>
    <property type="evidence" value="ECO:0007669"/>
    <property type="project" value="InterPro"/>
</dbReference>
<dbReference type="PANTHER" id="PTHR42973:SF7">
    <property type="entry name" value="FAD-BINDING PCMH-TYPE DOMAIN-CONTAINING PROTEIN"/>
    <property type="match status" value="1"/>
</dbReference>
<dbReference type="InterPro" id="IPR016167">
    <property type="entry name" value="FAD-bd_PCMH_sub1"/>
</dbReference>
<sequence length="156" mass="16780">MADFSPLKAILSGSVILKSENEKAYQQEVDETWNAATRTRKPDAFIRVATVEDVANTVKFCVQNEREMCVCAAKSNEFALADGAVVIDLSDLNTVTVDVERKVVLVGAGAKVGDVDKETARHSLVTSLGSYSELGVTGVTLLGGTGFFEQIAWLFC</sequence>
<dbReference type="InterPro" id="IPR016169">
    <property type="entry name" value="FAD-bd_PCMH_sub2"/>
</dbReference>
<dbReference type="InterPro" id="IPR036318">
    <property type="entry name" value="FAD-bd_PCMH-like_sf"/>
</dbReference>
<dbReference type="SUPFAM" id="SSF56176">
    <property type="entry name" value="FAD-binding/transporter-associated domain-like"/>
    <property type="match status" value="1"/>
</dbReference>
<dbReference type="PROSITE" id="PS51387">
    <property type="entry name" value="FAD_PCMH"/>
    <property type="match status" value="1"/>
</dbReference>
<dbReference type="Gene3D" id="3.30.465.10">
    <property type="match status" value="1"/>
</dbReference>
<dbReference type="AlphaFoldDB" id="A0A9X0CFG8"/>
<keyword evidence="3" id="KW-0274">FAD</keyword>
<evidence type="ECO:0000313" key="7">
    <source>
        <dbReference type="Proteomes" id="UP001163046"/>
    </source>
</evidence>
<accession>A0A9X0CFG8</accession>
<dbReference type="InterPro" id="IPR050416">
    <property type="entry name" value="FAD-linked_Oxidoreductase"/>
</dbReference>
<organism evidence="6 7">
    <name type="scientific">Desmophyllum pertusum</name>
    <dbReference type="NCBI Taxonomy" id="174260"/>
    <lineage>
        <taxon>Eukaryota</taxon>
        <taxon>Metazoa</taxon>
        <taxon>Cnidaria</taxon>
        <taxon>Anthozoa</taxon>
        <taxon>Hexacorallia</taxon>
        <taxon>Scleractinia</taxon>
        <taxon>Caryophylliina</taxon>
        <taxon>Caryophylliidae</taxon>
        <taxon>Desmophyllum</taxon>
    </lineage>
</organism>
<evidence type="ECO:0000256" key="1">
    <source>
        <dbReference type="ARBA" id="ARBA00005466"/>
    </source>
</evidence>
<evidence type="ECO:0000256" key="2">
    <source>
        <dbReference type="ARBA" id="ARBA00022630"/>
    </source>
</evidence>
<dbReference type="InterPro" id="IPR006094">
    <property type="entry name" value="Oxid_FAD_bind_N"/>
</dbReference>
<dbReference type="Pfam" id="PF01565">
    <property type="entry name" value="FAD_binding_4"/>
    <property type="match status" value="1"/>
</dbReference>
<dbReference type="Gene3D" id="3.30.43.10">
    <property type="entry name" value="Uridine Diphospho-n-acetylenolpyruvylglucosamine Reductase, domain 2"/>
    <property type="match status" value="1"/>
</dbReference>
<name>A0A9X0CFG8_9CNID</name>
<dbReference type="InterPro" id="IPR016166">
    <property type="entry name" value="FAD-bd_PCMH"/>
</dbReference>
<evidence type="ECO:0000259" key="5">
    <source>
        <dbReference type="PROSITE" id="PS51387"/>
    </source>
</evidence>
<dbReference type="Proteomes" id="UP001163046">
    <property type="component" value="Unassembled WGS sequence"/>
</dbReference>
<dbReference type="OrthoDB" id="5954934at2759"/>
<evidence type="ECO:0000256" key="3">
    <source>
        <dbReference type="ARBA" id="ARBA00022827"/>
    </source>
</evidence>
<gene>
    <name evidence="6" type="ORF">OS493_014809</name>
</gene>
<keyword evidence="4" id="KW-0560">Oxidoreductase</keyword>
<comment type="caution">
    <text evidence="6">The sequence shown here is derived from an EMBL/GenBank/DDBJ whole genome shotgun (WGS) entry which is preliminary data.</text>
</comment>
<dbReference type="EMBL" id="MU827784">
    <property type="protein sequence ID" value="KAJ7334488.1"/>
    <property type="molecule type" value="Genomic_DNA"/>
</dbReference>
<evidence type="ECO:0000313" key="6">
    <source>
        <dbReference type="EMBL" id="KAJ7334488.1"/>
    </source>
</evidence>
<protein>
    <recommendedName>
        <fullName evidence="5">FAD-binding PCMH-type domain-containing protein</fullName>
    </recommendedName>
</protein>
<keyword evidence="2" id="KW-0285">Flavoprotein</keyword>
<dbReference type="PANTHER" id="PTHR42973">
    <property type="entry name" value="BINDING OXIDOREDUCTASE, PUTATIVE (AFU_ORTHOLOGUE AFUA_1G17690)-RELATED"/>
    <property type="match status" value="1"/>
</dbReference>
<feature type="domain" description="FAD-binding PCMH-type" evidence="5">
    <location>
        <begin position="38"/>
        <end position="156"/>
    </location>
</feature>
<dbReference type="GO" id="GO:0016491">
    <property type="term" value="F:oxidoreductase activity"/>
    <property type="evidence" value="ECO:0007669"/>
    <property type="project" value="UniProtKB-KW"/>
</dbReference>
<reference evidence="6" key="1">
    <citation type="submission" date="2023-01" db="EMBL/GenBank/DDBJ databases">
        <title>Genome assembly of the deep-sea coral Lophelia pertusa.</title>
        <authorList>
            <person name="Herrera S."/>
            <person name="Cordes E."/>
        </authorList>
    </citation>
    <scope>NUCLEOTIDE SEQUENCE</scope>
    <source>
        <strain evidence="6">USNM1676648</strain>
        <tissue evidence="6">Polyp</tissue>
    </source>
</reference>
<evidence type="ECO:0000256" key="4">
    <source>
        <dbReference type="ARBA" id="ARBA00023002"/>
    </source>
</evidence>
<comment type="similarity">
    <text evidence="1">Belongs to the oxygen-dependent FAD-linked oxidoreductase family.</text>
</comment>